<dbReference type="Pfam" id="PF03243">
    <property type="entry name" value="MerB"/>
    <property type="match status" value="1"/>
</dbReference>
<dbReference type="GO" id="GO:0018836">
    <property type="term" value="F:alkylmercury lyase activity"/>
    <property type="evidence" value="ECO:0007669"/>
    <property type="project" value="InterPro"/>
</dbReference>
<dbReference type="InterPro" id="IPR053717">
    <property type="entry name" value="MerB_lyase_sf"/>
</dbReference>
<accession>A0AAD2BS26</accession>
<dbReference type="Proteomes" id="UP001189756">
    <property type="component" value="Unassembled WGS sequence"/>
</dbReference>
<dbReference type="SUPFAM" id="SSF160387">
    <property type="entry name" value="NosL/MerB-like"/>
    <property type="match status" value="1"/>
</dbReference>
<dbReference type="InterPro" id="IPR004927">
    <property type="entry name" value="MerB"/>
</dbReference>
<organism evidence="1 2">
    <name type="scientific">Ralstonia thomasii</name>
    <dbReference type="NCBI Taxonomy" id="3058596"/>
    <lineage>
        <taxon>Bacteria</taxon>
        <taxon>Pseudomonadati</taxon>
        <taxon>Pseudomonadota</taxon>
        <taxon>Betaproteobacteria</taxon>
        <taxon>Burkholderiales</taxon>
        <taxon>Burkholderiaceae</taxon>
        <taxon>Ralstonia</taxon>
    </lineage>
</organism>
<dbReference type="EMBL" id="CATZAZ010000011">
    <property type="protein sequence ID" value="CAJ0804060.1"/>
    <property type="molecule type" value="Genomic_DNA"/>
</dbReference>
<dbReference type="AlphaFoldDB" id="A0AAD2BS26"/>
<sequence length="218" mass="23499">MRVSDEIRGERKAAVLSAMQKLRDAFPLQQAVDEANPVLRTTYAKVLSHWALQGTPPPRDLASNAAIQELVALDALIIDECRIGCYPFSARDTGIHVHFSGHRVAAMCAIDALAIPRLVRHTSRVTARCAVCRCHLECTVAASGSVDGGNPQGVRVVWRSSAVAEGACCHIPCPGIRFVCRQCAELPGATGLSLPEAAAVGNGFFAFQRRLLRHHGQR</sequence>
<evidence type="ECO:0008006" key="3">
    <source>
        <dbReference type="Google" id="ProtNLM"/>
    </source>
</evidence>
<dbReference type="Gene3D" id="3.30.450.410">
    <property type="match status" value="1"/>
</dbReference>
<evidence type="ECO:0000313" key="1">
    <source>
        <dbReference type="EMBL" id="CAJ0804060.1"/>
    </source>
</evidence>
<name>A0AAD2BS26_9RALS</name>
<reference evidence="1" key="1">
    <citation type="submission" date="2023-07" db="EMBL/GenBank/DDBJ databases">
        <authorList>
            <person name="Peeters C."/>
        </authorList>
    </citation>
    <scope>NUCLEOTIDE SEQUENCE</scope>
    <source>
        <strain evidence="1">R-77560</strain>
    </source>
</reference>
<gene>
    <name evidence="1" type="ORF">R77560_04011</name>
</gene>
<proteinExistence type="predicted"/>
<comment type="caution">
    <text evidence="1">The sequence shown here is derived from an EMBL/GenBank/DDBJ whole genome shotgun (WGS) entry which is preliminary data.</text>
</comment>
<protein>
    <recommendedName>
        <fullName evidence="3">Alkylmercury lyase</fullName>
    </recommendedName>
</protein>
<evidence type="ECO:0000313" key="2">
    <source>
        <dbReference type="Proteomes" id="UP001189756"/>
    </source>
</evidence>